<protein>
    <recommendedName>
        <fullName evidence="6">Response regulatory domain-containing protein</fullName>
    </recommendedName>
</protein>
<evidence type="ECO:0000256" key="3">
    <source>
        <dbReference type="ARBA" id="ARBA00023242"/>
    </source>
</evidence>
<feature type="domain" description="Response regulatory" evidence="6">
    <location>
        <begin position="1"/>
        <end position="33"/>
    </location>
</feature>
<dbReference type="PANTHER" id="PTHR31442:SF40">
    <property type="entry name" value="HOMEODOMAIN-LIKE SUPERFAMILY PROTEIN"/>
    <property type="match status" value="1"/>
</dbReference>
<name>A0A3L6RYJ8_PANMI</name>
<evidence type="ECO:0000256" key="4">
    <source>
        <dbReference type="PROSITE-ProRule" id="PRU00169"/>
    </source>
</evidence>
<dbReference type="OrthoDB" id="60033at2759"/>
<dbReference type="InterPro" id="IPR006447">
    <property type="entry name" value="Myb_dom_plants"/>
</dbReference>
<dbReference type="NCBIfam" id="TIGR01557">
    <property type="entry name" value="myb_SHAQKYF"/>
    <property type="match status" value="1"/>
</dbReference>
<dbReference type="STRING" id="4540.A0A3L6RYJ8"/>
<keyword evidence="8" id="KW-1185">Reference proteome</keyword>
<dbReference type="AlphaFoldDB" id="A0A3L6RYJ8"/>
<evidence type="ECO:0000256" key="5">
    <source>
        <dbReference type="SAM" id="MobiDB-lite"/>
    </source>
</evidence>
<dbReference type="InterPro" id="IPR009057">
    <property type="entry name" value="Homeodomain-like_sf"/>
</dbReference>
<accession>A0A3L6RYJ8</accession>
<evidence type="ECO:0000256" key="1">
    <source>
        <dbReference type="ARBA" id="ARBA00023015"/>
    </source>
</evidence>
<dbReference type="GO" id="GO:0003677">
    <property type="term" value="F:DNA binding"/>
    <property type="evidence" value="ECO:0007669"/>
    <property type="project" value="InterPro"/>
</dbReference>
<dbReference type="SUPFAM" id="SSF52172">
    <property type="entry name" value="CheY-like"/>
    <property type="match status" value="1"/>
</dbReference>
<dbReference type="InterPro" id="IPR044841">
    <property type="entry name" value="LUX/BOA-like"/>
</dbReference>
<evidence type="ECO:0000313" key="7">
    <source>
        <dbReference type="EMBL" id="RLN11695.1"/>
    </source>
</evidence>
<keyword evidence="1" id="KW-0805">Transcription regulation</keyword>
<keyword evidence="3" id="KW-0539">Nucleus</keyword>
<dbReference type="GO" id="GO:0005634">
    <property type="term" value="C:nucleus"/>
    <property type="evidence" value="ECO:0007669"/>
    <property type="project" value="TreeGrafter"/>
</dbReference>
<comment type="caution">
    <text evidence="4">Lacks conserved residue(s) required for the propagation of feature annotation.</text>
</comment>
<comment type="caution">
    <text evidence="7">The sequence shown here is derived from an EMBL/GenBank/DDBJ whole genome shotgun (WGS) entry which is preliminary data.</text>
</comment>
<gene>
    <name evidence="7" type="ORF">C2845_PM09G19930</name>
</gene>
<dbReference type="InterPro" id="IPR011006">
    <property type="entry name" value="CheY-like_superfamily"/>
</dbReference>
<reference evidence="8" key="1">
    <citation type="journal article" date="2019" name="Nat. Commun.">
        <title>The genome of broomcorn millet.</title>
        <authorList>
            <person name="Zou C."/>
            <person name="Miki D."/>
            <person name="Li D."/>
            <person name="Tang Q."/>
            <person name="Xiao L."/>
            <person name="Rajput S."/>
            <person name="Deng P."/>
            <person name="Jia W."/>
            <person name="Huang R."/>
            <person name="Zhang M."/>
            <person name="Sun Y."/>
            <person name="Hu J."/>
            <person name="Fu X."/>
            <person name="Schnable P.S."/>
            <person name="Li F."/>
            <person name="Zhang H."/>
            <person name="Feng B."/>
            <person name="Zhu X."/>
            <person name="Liu R."/>
            <person name="Schnable J.C."/>
            <person name="Zhu J.-K."/>
            <person name="Zhang H."/>
        </authorList>
    </citation>
    <scope>NUCLEOTIDE SEQUENCE [LARGE SCALE GENOMIC DNA]</scope>
</reference>
<keyword evidence="2" id="KW-0804">Transcription</keyword>
<dbReference type="GO" id="GO:0000160">
    <property type="term" value="P:phosphorelay signal transduction system"/>
    <property type="evidence" value="ECO:0007669"/>
    <property type="project" value="InterPro"/>
</dbReference>
<feature type="region of interest" description="Disordered" evidence="5">
    <location>
        <begin position="300"/>
        <end position="341"/>
    </location>
</feature>
<evidence type="ECO:0000313" key="8">
    <source>
        <dbReference type="Proteomes" id="UP000275267"/>
    </source>
</evidence>
<dbReference type="PROSITE" id="PS50110">
    <property type="entry name" value="RESPONSE_REGULATORY"/>
    <property type="match status" value="1"/>
</dbReference>
<proteinExistence type="predicted"/>
<dbReference type="PANTHER" id="PTHR31442">
    <property type="entry name" value="HOMEODOMAIN-LIKE SUPERFAMILY PROTEIN-RELATED"/>
    <property type="match status" value="1"/>
</dbReference>
<dbReference type="GO" id="GO:0003700">
    <property type="term" value="F:DNA-binding transcription factor activity"/>
    <property type="evidence" value="ECO:0007669"/>
    <property type="project" value="InterPro"/>
</dbReference>
<dbReference type="Proteomes" id="UP000275267">
    <property type="component" value="Unassembled WGS sequence"/>
</dbReference>
<evidence type="ECO:0000259" key="6">
    <source>
        <dbReference type="PROSITE" id="PS50110"/>
    </source>
</evidence>
<sequence length="360" mass="38580">METMMKGIKHGACDYLVKPARMEQLRNIWTHVVKKNRSDPRNNISDGAVPKKILEVMNVDGLSRDNVASHLQKYRIYLKKLSQRTLSHSNPFIDEPQAWLSDQRSSHMNAPESSQHHLELVQPSPSSIGASNSSNARMSYPSTFGTHNIQQDLVQVGNGVNLPKDASSVGPSNQVDREPHQFSGLHNPINSWGVSVPSRFPDIGHSAGMPISSSQENHVRINQFSRSVASSGYVPTFGSQYQNQMSGLLGRTTPTLGFSEQVAPFNLGSSVTLIGSSALGSSSSVGPALADLQIGNSVTPAQMPSGGAATGNLPGGGTGDQQAVGDRVNNSNVLPPRTGEVQDGAIDDVSVFFADWVNQM</sequence>
<dbReference type="InterPro" id="IPR001789">
    <property type="entry name" value="Sig_transdc_resp-reg_receiver"/>
</dbReference>
<evidence type="ECO:0000256" key="2">
    <source>
        <dbReference type="ARBA" id="ARBA00023163"/>
    </source>
</evidence>
<organism evidence="7 8">
    <name type="scientific">Panicum miliaceum</name>
    <name type="common">Proso millet</name>
    <name type="synonym">Broomcorn millet</name>
    <dbReference type="NCBI Taxonomy" id="4540"/>
    <lineage>
        <taxon>Eukaryota</taxon>
        <taxon>Viridiplantae</taxon>
        <taxon>Streptophyta</taxon>
        <taxon>Embryophyta</taxon>
        <taxon>Tracheophyta</taxon>
        <taxon>Spermatophyta</taxon>
        <taxon>Magnoliopsida</taxon>
        <taxon>Liliopsida</taxon>
        <taxon>Poales</taxon>
        <taxon>Poaceae</taxon>
        <taxon>PACMAD clade</taxon>
        <taxon>Panicoideae</taxon>
        <taxon>Panicodae</taxon>
        <taxon>Paniceae</taxon>
        <taxon>Panicinae</taxon>
        <taxon>Panicum</taxon>
        <taxon>Panicum sect. Panicum</taxon>
    </lineage>
</organism>
<dbReference type="SUPFAM" id="SSF46689">
    <property type="entry name" value="Homeodomain-like"/>
    <property type="match status" value="1"/>
</dbReference>
<dbReference type="Gene3D" id="1.10.10.60">
    <property type="entry name" value="Homeodomain-like"/>
    <property type="match status" value="1"/>
</dbReference>
<dbReference type="EMBL" id="PQIB02000006">
    <property type="protein sequence ID" value="RLN11695.1"/>
    <property type="molecule type" value="Genomic_DNA"/>
</dbReference>